<name>A0A9P5NYN9_GYMJU</name>
<evidence type="ECO:0000313" key="1">
    <source>
        <dbReference type="EMBL" id="KAF8909808.1"/>
    </source>
</evidence>
<dbReference type="Proteomes" id="UP000724874">
    <property type="component" value="Unassembled WGS sequence"/>
</dbReference>
<organism evidence="1 2">
    <name type="scientific">Gymnopilus junonius</name>
    <name type="common">Spectacular rustgill mushroom</name>
    <name type="synonym">Gymnopilus spectabilis subsp. junonius</name>
    <dbReference type="NCBI Taxonomy" id="109634"/>
    <lineage>
        <taxon>Eukaryota</taxon>
        <taxon>Fungi</taxon>
        <taxon>Dikarya</taxon>
        <taxon>Basidiomycota</taxon>
        <taxon>Agaricomycotina</taxon>
        <taxon>Agaricomycetes</taxon>
        <taxon>Agaricomycetidae</taxon>
        <taxon>Agaricales</taxon>
        <taxon>Agaricineae</taxon>
        <taxon>Hymenogastraceae</taxon>
        <taxon>Gymnopilus</taxon>
    </lineage>
</organism>
<sequence>MNYPTGFEWTTHNEESSKLISFDPIFPWVERADPADPTKCQEIQDPRQTTRFQLYVRSIPALHTHFDQTKSTNYGYYCRRMAYSQELLEEVGGEDVQSVNTLGRVIVEESGPQAYPRVKGDATRTFNSSELGFSTSKDRVESFAYDQLQYESGDVNSLDSMISGEPNEIAVASDYHTWAVLLDL</sequence>
<evidence type="ECO:0000313" key="2">
    <source>
        <dbReference type="Proteomes" id="UP000724874"/>
    </source>
</evidence>
<dbReference type="EMBL" id="JADNYJ010000008">
    <property type="protein sequence ID" value="KAF8909808.1"/>
    <property type="molecule type" value="Genomic_DNA"/>
</dbReference>
<gene>
    <name evidence="1" type="ORF">CPB84DRAFT_1765558</name>
</gene>
<reference evidence="1" key="1">
    <citation type="submission" date="2020-11" db="EMBL/GenBank/DDBJ databases">
        <authorList>
            <consortium name="DOE Joint Genome Institute"/>
            <person name="Ahrendt S."/>
            <person name="Riley R."/>
            <person name="Andreopoulos W."/>
            <person name="LaButti K."/>
            <person name="Pangilinan J."/>
            <person name="Ruiz-duenas F.J."/>
            <person name="Barrasa J.M."/>
            <person name="Sanchez-Garcia M."/>
            <person name="Camarero S."/>
            <person name="Miyauchi S."/>
            <person name="Serrano A."/>
            <person name="Linde D."/>
            <person name="Babiker R."/>
            <person name="Drula E."/>
            <person name="Ayuso-Fernandez I."/>
            <person name="Pacheco R."/>
            <person name="Padilla G."/>
            <person name="Ferreira P."/>
            <person name="Barriuso J."/>
            <person name="Kellner H."/>
            <person name="Castanera R."/>
            <person name="Alfaro M."/>
            <person name="Ramirez L."/>
            <person name="Pisabarro A.G."/>
            <person name="Kuo A."/>
            <person name="Tritt A."/>
            <person name="Lipzen A."/>
            <person name="He G."/>
            <person name="Yan M."/>
            <person name="Ng V."/>
            <person name="Cullen D."/>
            <person name="Martin F."/>
            <person name="Rosso M.-N."/>
            <person name="Henrissat B."/>
            <person name="Hibbett D."/>
            <person name="Martinez A.T."/>
            <person name="Grigoriev I.V."/>
        </authorList>
    </citation>
    <scope>NUCLEOTIDE SEQUENCE</scope>
    <source>
        <strain evidence="1">AH 44721</strain>
    </source>
</reference>
<protein>
    <submittedName>
        <fullName evidence="1">Uncharacterized protein</fullName>
    </submittedName>
</protein>
<keyword evidence="2" id="KW-1185">Reference proteome</keyword>
<proteinExistence type="predicted"/>
<accession>A0A9P5NYN9</accession>
<comment type="caution">
    <text evidence="1">The sequence shown here is derived from an EMBL/GenBank/DDBJ whole genome shotgun (WGS) entry which is preliminary data.</text>
</comment>
<dbReference type="AlphaFoldDB" id="A0A9P5NYN9"/>